<keyword evidence="5" id="KW-0479">Metal-binding</keyword>
<dbReference type="CDD" id="cd00688">
    <property type="entry name" value="ISOPREN_C2_like"/>
    <property type="match status" value="1"/>
</dbReference>
<evidence type="ECO:0000313" key="12">
    <source>
        <dbReference type="Proteomes" id="UP000007360"/>
    </source>
</evidence>
<dbReference type="GO" id="GO:0008318">
    <property type="term" value="F:protein prenyltransferase activity"/>
    <property type="evidence" value="ECO:0007669"/>
    <property type="project" value="InterPro"/>
</dbReference>
<comment type="caution">
    <text evidence="11">The sequence shown here is derived from an EMBL/GenBank/DDBJ whole genome shotgun (WGS) entry which is preliminary data.</text>
</comment>
<dbReference type="Gene3D" id="1.50.10.20">
    <property type="match status" value="2"/>
</dbReference>
<evidence type="ECO:0000256" key="4">
    <source>
        <dbReference type="ARBA" id="ARBA00022679"/>
    </source>
</evidence>
<dbReference type="InterPro" id="IPR016648">
    <property type="entry name" value="UCP016175_prenyltrans-rel"/>
</dbReference>
<comment type="similarity">
    <text evidence="2">Belongs to the protein prenyltransferase subunit beta family.</text>
</comment>
<sequence length="266" mass="30805">MNYFGWCIRILNQALKFVHAREHVEGGFTLYSGIPDTKNTYYGLKILHMFNDEPNNREDTINWIQKLQKDKMYGIQGVFYRVNILNIFNEEITVPNSYLKQLSSKSDFANLEVAYYHTVIFHILKLDNFENVIEWIISHQNEDGGFGLGRSDILSTYYALESLNFIDPSLIKNDKQIMGFIQECLTGEGGFTFIPGIYPPYLEPTHAGMKICEILNKEPIDPDITVKFILNLQNHNGGFRRSKYMGISELEYTFKSLHVLKMCSKV</sequence>
<reference evidence="11 12" key="1">
    <citation type="journal article" date="2012" name="J. Bacteriol.">
        <title>Draft genome sequence of Methanobacterium formicicum DSM 3637, an archaebacterium isolated from the methane producer amoeba Pelomyxa palustris.</title>
        <authorList>
            <person name="Gutierrez G."/>
        </authorList>
    </citation>
    <scope>NUCLEOTIDE SEQUENCE [LARGE SCALE GENOMIC DNA]</scope>
    <source>
        <strain evidence="12">DSM 3637 / PP1</strain>
    </source>
</reference>
<dbReference type="GO" id="GO:0046872">
    <property type="term" value="F:metal ion binding"/>
    <property type="evidence" value="ECO:0007669"/>
    <property type="project" value="UniProtKB-KW"/>
</dbReference>
<protein>
    <recommendedName>
        <fullName evidence="8">Geranylgeranyl transferase type II subunit beta</fullName>
    </recommendedName>
    <alternativeName>
        <fullName evidence="9">Type II protein geranyl-geranyltransferase subunit beta</fullName>
    </alternativeName>
</protein>
<proteinExistence type="inferred from homology"/>
<comment type="cofactor">
    <cofactor evidence="1">
        <name>Zn(2+)</name>
        <dbReference type="ChEBI" id="CHEBI:29105"/>
    </cofactor>
</comment>
<dbReference type="PIRSF" id="PIRSF016175">
    <property type="entry name" value="UCP016175"/>
    <property type="match status" value="1"/>
</dbReference>
<keyword evidence="4" id="KW-0808">Transferase</keyword>
<feature type="domain" description="Prenyltransferase alpha-alpha toroid" evidence="10">
    <location>
        <begin position="153"/>
        <end position="264"/>
    </location>
</feature>
<evidence type="ECO:0000256" key="2">
    <source>
        <dbReference type="ARBA" id="ARBA00010497"/>
    </source>
</evidence>
<gene>
    <name evidence="11" type="ORF">A994_05871</name>
</gene>
<evidence type="ECO:0000256" key="9">
    <source>
        <dbReference type="ARBA" id="ARBA00032766"/>
    </source>
</evidence>
<dbReference type="SUPFAM" id="SSF48239">
    <property type="entry name" value="Terpenoid cyclases/Protein prenyltransferases"/>
    <property type="match status" value="2"/>
</dbReference>
<keyword evidence="7" id="KW-0862">Zinc</keyword>
<keyword evidence="3" id="KW-0637">Prenyltransferase</keyword>
<dbReference type="PATRIC" id="fig|1204725.3.peg.1181"/>
<evidence type="ECO:0000256" key="5">
    <source>
        <dbReference type="ARBA" id="ARBA00022723"/>
    </source>
</evidence>
<dbReference type="Proteomes" id="UP000007360">
    <property type="component" value="Unassembled WGS sequence"/>
</dbReference>
<dbReference type="InterPro" id="IPR001330">
    <property type="entry name" value="Prenyltrans"/>
</dbReference>
<evidence type="ECO:0000256" key="3">
    <source>
        <dbReference type="ARBA" id="ARBA00022602"/>
    </source>
</evidence>
<organism evidence="11 12">
    <name type="scientific">Methanobacterium formicicum (strain DSM 3637 / PP1)</name>
    <dbReference type="NCBI Taxonomy" id="1204725"/>
    <lineage>
        <taxon>Archaea</taxon>
        <taxon>Methanobacteriati</taxon>
        <taxon>Methanobacteriota</taxon>
        <taxon>Methanomada group</taxon>
        <taxon>Methanobacteria</taxon>
        <taxon>Methanobacteriales</taxon>
        <taxon>Methanobacteriaceae</taxon>
        <taxon>Methanobacterium</taxon>
    </lineage>
</organism>
<dbReference type="PANTHER" id="PTHR11774">
    <property type="entry name" value="GERANYLGERANYL TRANSFERASE TYPE BETA SUBUNIT"/>
    <property type="match status" value="1"/>
</dbReference>
<evidence type="ECO:0000256" key="7">
    <source>
        <dbReference type="ARBA" id="ARBA00022833"/>
    </source>
</evidence>
<dbReference type="Pfam" id="PF00432">
    <property type="entry name" value="Prenyltrans"/>
    <property type="match status" value="2"/>
</dbReference>
<feature type="domain" description="Prenyltransferase alpha-alpha toroid" evidence="10">
    <location>
        <begin position="13"/>
        <end position="148"/>
    </location>
</feature>
<dbReference type="EMBL" id="AMPO01000004">
    <property type="protein sequence ID" value="EKF85990.1"/>
    <property type="molecule type" value="Genomic_DNA"/>
</dbReference>
<evidence type="ECO:0000256" key="1">
    <source>
        <dbReference type="ARBA" id="ARBA00001947"/>
    </source>
</evidence>
<keyword evidence="12" id="KW-1185">Reference proteome</keyword>
<keyword evidence="6" id="KW-0677">Repeat</keyword>
<dbReference type="PANTHER" id="PTHR11774:SF11">
    <property type="entry name" value="GERANYLGERANYL TRANSFERASE TYPE-2 SUBUNIT BETA"/>
    <property type="match status" value="1"/>
</dbReference>
<evidence type="ECO:0000256" key="6">
    <source>
        <dbReference type="ARBA" id="ARBA00022737"/>
    </source>
</evidence>
<evidence type="ECO:0000313" key="11">
    <source>
        <dbReference type="EMBL" id="EKF85990.1"/>
    </source>
</evidence>
<accession>K2RT95</accession>
<dbReference type="InterPro" id="IPR008930">
    <property type="entry name" value="Terpenoid_cyclase/PrenylTrfase"/>
</dbReference>
<dbReference type="InterPro" id="IPR045089">
    <property type="entry name" value="PGGT1B-like"/>
</dbReference>
<dbReference type="RefSeq" id="WP_004030438.1">
    <property type="nucleotide sequence ID" value="NZ_AMPO01000004.1"/>
</dbReference>
<dbReference type="OrthoDB" id="84819at2157"/>
<evidence type="ECO:0000256" key="8">
    <source>
        <dbReference type="ARBA" id="ARBA00030816"/>
    </source>
</evidence>
<dbReference type="AlphaFoldDB" id="K2RT95"/>
<name>K2RT95_METFP</name>
<evidence type="ECO:0000259" key="10">
    <source>
        <dbReference type="Pfam" id="PF00432"/>
    </source>
</evidence>